<evidence type="ECO:0000256" key="9">
    <source>
        <dbReference type="SAM" id="SignalP"/>
    </source>
</evidence>
<dbReference type="EMBL" id="ACPB03009474">
    <property type="status" value="NOT_ANNOTATED_CDS"/>
    <property type="molecule type" value="Genomic_DNA"/>
</dbReference>
<protein>
    <submittedName>
        <fullName evidence="10 11">Putative salivary protein mys</fullName>
    </submittedName>
</protein>
<dbReference type="InParanoid" id="R4FPM5"/>
<dbReference type="GO" id="GO:0030431">
    <property type="term" value="P:sleep"/>
    <property type="evidence" value="ECO:0007669"/>
    <property type="project" value="InterPro"/>
</dbReference>
<reference evidence="11" key="3">
    <citation type="submission" date="2015-05" db="UniProtKB">
        <authorList>
            <consortium name="EnsemblMetazoa"/>
        </authorList>
    </citation>
    <scope>IDENTIFICATION</scope>
</reference>
<feature type="chain" id="PRO_5014108744" evidence="9">
    <location>
        <begin position="19"/>
        <end position="168"/>
    </location>
</feature>
<organism evidence="10">
    <name type="scientific">Rhodnius prolixus</name>
    <name type="common">Triatomid bug</name>
    <dbReference type="NCBI Taxonomy" id="13249"/>
    <lineage>
        <taxon>Eukaryota</taxon>
        <taxon>Metazoa</taxon>
        <taxon>Ecdysozoa</taxon>
        <taxon>Arthropoda</taxon>
        <taxon>Hexapoda</taxon>
        <taxon>Insecta</taxon>
        <taxon>Pterygota</taxon>
        <taxon>Neoptera</taxon>
        <taxon>Paraneoptera</taxon>
        <taxon>Hemiptera</taxon>
        <taxon>Heteroptera</taxon>
        <taxon>Panheteroptera</taxon>
        <taxon>Cimicomorpha</taxon>
        <taxon>Reduviidae</taxon>
        <taxon>Triatominae</taxon>
        <taxon>Rhodnius</taxon>
    </lineage>
</organism>
<evidence type="ECO:0000256" key="6">
    <source>
        <dbReference type="ARBA" id="ARBA00023136"/>
    </source>
</evidence>
<evidence type="ECO:0000256" key="7">
    <source>
        <dbReference type="ARBA" id="ARBA00023180"/>
    </source>
</evidence>
<dbReference type="InterPro" id="IPR031424">
    <property type="entry name" value="QVR-like"/>
</dbReference>
<feature type="signal peptide" evidence="9">
    <location>
        <begin position="1"/>
        <end position="18"/>
    </location>
</feature>
<dbReference type="GeneID" id="141458438"/>
<dbReference type="EnsemblMetazoa" id="RPRC005105-RA">
    <property type="protein sequence ID" value="RPRC005105-PA"/>
    <property type="gene ID" value="RPRC005105"/>
</dbReference>
<keyword evidence="12" id="KW-1185">Reference proteome</keyword>
<evidence type="ECO:0000256" key="5">
    <source>
        <dbReference type="ARBA" id="ARBA00022989"/>
    </source>
</evidence>
<keyword evidence="5" id="KW-1133">Transmembrane helix</keyword>
<evidence type="ECO:0000256" key="2">
    <source>
        <dbReference type="ARBA" id="ARBA00022622"/>
    </source>
</evidence>
<dbReference type="InterPro" id="IPR050975">
    <property type="entry name" value="Sleep_regulator"/>
</dbReference>
<dbReference type="HOGENOM" id="CLU_126345_0_1_1"/>
<proteinExistence type="evidence at transcript level"/>
<dbReference type="Proteomes" id="UP000015103">
    <property type="component" value="Unassembled WGS sequence"/>
</dbReference>
<accession>R4FPM5</accession>
<dbReference type="eggNOG" id="ENOG502SENT">
    <property type="taxonomic scope" value="Eukaryota"/>
</dbReference>
<dbReference type="EMBL" id="GAHY01000804">
    <property type="protein sequence ID" value="JAA76706.1"/>
    <property type="molecule type" value="mRNA"/>
</dbReference>
<dbReference type="RefSeq" id="XP_073992500.1">
    <property type="nucleotide sequence ID" value="XM_074136399.1"/>
</dbReference>
<evidence type="ECO:0000256" key="8">
    <source>
        <dbReference type="ARBA" id="ARBA00023288"/>
    </source>
</evidence>
<dbReference type="GO" id="GO:0032222">
    <property type="term" value="P:regulation of synaptic transmission, cholinergic"/>
    <property type="evidence" value="ECO:0007669"/>
    <property type="project" value="InterPro"/>
</dbReference>
<evidence type="ECO:0000313" key="11">
    <source>
        <dbReference type="EnsemblMetazoa" id="RPRC005105-PA"/>
    </source>
</evidence>
<evidence type="ECO:0000313" key="10">
    <source>
        <dbReference type="EMBL" id="JAA76706.1"/>
    </source>
</evidence>
<dbReference type="AlphaFoldDB" id="R4FPM5"/>
<dbReference type="Pfam" id="PF17064">
    <property type="entry name" value="QVR"/>
    <property type="match status" value="1"/>
</dbReference>
<keyword evidence="2" id="KW-0336">GPI-anchor</keyword>
<dbReference type="PANTHER" id="PTHR33562">
    <property type="entry name" value="ATILLA, ISOFORM B-RELATED-RELATED"/>
    <property type="match status" value="1"/>
</dbReference>
<reference evidence="10" key="1">
    <citation type="submission" date="2013-04" db="EMBL/GenBank/DDBJ databases">
        <title>An insight into the transcriptome of the digestive tract of the blood sucking bug, Rhodnius prolixus.</title>
        <authorList>
            <person name="Ribeiro J.M.C."/>
            <person name="Genta F.A."/>
            <person name="Sorgine M.H.F."/>
            <person name="Paiva-Silva G.O."/>
            <person name="Majerowicz D."/>
            <person name="Medeiros M."/>
            <person name="Koerich L."/>
            <person name="Terra W.R."/>
            <person name="Ferreira C."/>
            <person name="Pimentel A.C."/>
            <person name="Bisch P.M."/>
            <person name="Diniz M.M.P."/>
            <person name="Nascimento R."/>
            <person name="Salmon D."/>
            <person name="Silber A.M."/>
            <person name="Alves M."/>
            <person name="Oliveira M.F."/>
            <person name="Gondim K.C."/>
            <person name="Silva Neto M.A.C."/>
            <person name="Atella G.C."/>
            <person name="Araujo H."/>
            <person name="Dias F.S."/>
            <person name="Polycarpo C.R."/>
            <person name="Fampa P."/>
            <person name="Melo A.C."/>
            <person name="Tanaka A.S."/>
            <person name="Balczun C."/>
            <person name="Oliveira J.H.M."/>
            <person name="Goncalves R."/>
            <person name="Lazoski C."/>
            <person name="Pereira M.A."/>
            <person name="Rivera-Pomar R."/>
            <person name="Diambra L."/>
            <person name="Schaub G.A."/>
            <person name="Garcia E.S."/>
            <person name="Azambuja P."/>
            <person name="Braz G.R.C."/>
            <person name="Oliveira P.L."/>
        </authorList>
    </citation>
    <scope>NUCLEOTIDE SEQUENCE</scope>
</reference>
<keyword evidence="7" id="KW-0325">Glycoprotein</keyword>
<comment type="subcellular location">
    <subcellularLocation>
        <location evidence="1">Membrane</location>
        <topology evidence="1">Lipid-anchor</topology>
        <topology evidence="1">GPI-anchor</topology>
    </subcellularLocation>
</comment>
<evidence type="ECO:0000256" key="1">
    <source>
        <dbReference type="ARBA" id="ARBA00004589"/>
    </source>
</evidence>
<sequence>MQAVFVFHLVLFTFAVHSDNVKCYFCNSDNELEKNCNDPFDKKINILFECTPSIQKNPANMYNSAAKIVNATLSPSDISITTPVSSEYVCAKIHYEYGQKKWLIRDCVPKSGDFCFYLKRVSRRMRSALKIPSCDTCAQDGCNEAGGAQAVSLAILVPCVALVLTENH</sequence>
<evidence type="ECO:0000313" key="12">
    <source>
        <dbReference type="Proteomes" id="UP000015103"/>
    </source>
</evidence>
<dbReference type="VEuPathDB" id="VectorBase:RPRC005105"/>
<keyword evidence="6" id="KW-0472">Membrane</keyword>
<keyword evidence="4 9" id="KW-0732">Signal</keyword>
<evidence type="ECO:0000256" key="3">
    <source>
        <dbReference type="ARBA" id="ARBA00022692"/>
    </source>
</evidence>
<name>R4FPM5_RHOPR</name>
<dbReference type="GO" id="GO:0098552">
    <property type="term" value="C:side of membrane"/>
    <property type="evidence" value="ECO:0007669"/>
    <property type="project" value="UniProtKB-KW"/>
</dbReference>
<evidence type="ECO:0000256" key="4">
    <source>
        <dbReference type="ARBA" id="ARBA00022729"/>
    </source>
</evidence>
<keyword evidence="3" id="KW-0812">Transmembrane</keyword>
<keyword evidence="8" id="KW-0449">Lipoprotein</keyword>
<reference evidence="12" key="2">
    <citation type="submission" date="2015-04" db="EMBL/GenBank/DDBJ databases">
        <authorList>
            <person name="Wilson R.K."/>
            <person name="Warren W."/>
            <person name="Dotson E."/>
            <person name="Oliveira P.L."/>
        </authorList>
    </citation>
    <scope>NUCLEOTIDE SEQUENCE</scope>
</reference>